<evidence type="ECO:0000256" key="1">
    <source>
        <dbReference type="ARBA" id="ARBA00022741"/>
    </source>
</evidence>
<evidence type="ECO:0000256" key="4">
    <source>
        <dbReference type="ARBA" id="ARBA00023125"/>
    </source>
</evidence>
<dbReference type="PRINTS" id="PR01590">
    <property type="entry name" value="HTHFIS"/>
</dbReference>
<dbReference type="PANTHER" id="PTHR32071">
    <property type="entry name" value="TRANSCRIPTIONAL REGULATORY PROTEIN"/>
    <property type="match status" value="1"/>
</dbReference>
<dbReference type="InterPro" id="IPR029016">
    <property type="entry name" value="GAF-like_dom_sf"/>
</dbReference>
<dbReference type="InterPro" id="IPR027417">
    <property type="entry name" value="P-loop_NTPase"/>
</dbReference>
<evidence type="ECO:0000256" key="3">
    <source>
        <dbReference type="ARBA" id="ARBA00023015"/>
    </source>
</evidence>
<proteinExistence type="predicted"/>
<keyword evidence="3" id="KW-0805">Transcription regulation</keyword>
<dbReference type="PROSITE" id="PS50045">
    <property type="entry name" value="SIGMA54_INTERACT_4"/>
    <property type="match status" value="1"/>
</dbReference>
<name>A0ABY9U3X0_STRVL</name>
<gene>
    <name evidence="7" type="ORF">RI060_06615</name>
</gene>
<sequence length="616" mass="65356">MTTTEHTPAATALPSLYDARERFLTGRPLPDGVPEEVAAAWRRARFFGVPHDLKAPAARPVRPVESALLDAARPVLDRIVPALGAGRSLLILTDERLRVLWTAGRVPGLETCPVLSEQEVGNNSAALALRTRRRAEMHGPEHYLDRWQDVSAVTVPLLDPESAQVLGTVTVASRLSTARTPHPQAALAEAAAAAVETELRTRAGRAERVLLDAYLRATGPDGARGADLAVVALDGRNRLVSDAAQRLLTPEVLEALERTAVSVRRGGGAGGAEDTGAAGCTARLGDGAGEAEGTEPGERTRRLEDGVSGAGVIEGAGCTARITPARLDDGTVLGIVAVLEPLGDPVRSAPAAPRPPVTLTGSSVPWRHAVARGVELARSPEPLLLTGERGTGKSALARELLGQGPVRVADAARDTGLDGALAAWPADRPLLLRHAERLEQPGVAALNSLLDTHPDTRVLVTYTPGAQVGPCLQRLLDKLSARSVTLPPLRERAEDIRELLPVLAPRTLPGQPPLTWTLDALRALELHPWPGNVTELAHVVRALAEQRRMFGPVRRAELPDAVREGPAARPLSPMEHAERAAILEALRRHGGNKARAAAALGIGRATLYRKLRGYRD</sequence>
<dbReference type="Pfam" id="PF01590">
    <property type="entry name" value="GAF"/>
    <property type="match status" value="1"/>
</dbReference>
<dbReference type="InterPro" id="IPR009057">
    <property type="entry name" value="Homeodomain-like_sf"/>
</dbReference>
<evidence type="ECO:0000256" key="5">
    <source>
        <dbReference type="ARBA" id="ARBA00023163"/>
    </source>
</evidence>
<evidence type="ECO:0000256" key="2">
    <source>
        <dbReference type="ARBA" id="ARBA00022840"/>
    </source>
</evidence>
<feature type="domain" description="Sigma-54 factor interaction" evidence="6">
    <location>
        <begin position="332"/>
        <end position="545"/>
    </location>
</feature>
<keyword evidence="5" id="KW-0804">Transcription</keyword>
<dbReference type="Gene3D" id="3.40.50.300">
    <property type="entry name" value="P-loop containing nucleotide triphosphate hydrolases"/>
    <property type="match status" value="1"/>
</dbReference>
<dbReference type="Proteomes" id="UP001249394">
    <property type="component" value="Chromosome"/>
</dbReference>
<dbReference type="InterPro" id="IPR002078">
    <property type="entry name" value="Sigma_54_int"/>
</dbReference>
<accession>A0ABY9U3X0</accession>
<evidence type="ECO:0000313" key="7">
    <source>
        <dbReference type="EMBL" id="WND17044.1"/>
    </source>
</evidence>
<dbReference type="Pfam" id="PF25601">
    <property type="entry name" value="AAA_lid_14"/>
    <property type="match status" value="1"/>
</dbReference>
<evidence type="ECO:0000259" key="6">
    <source>
        <dbReference type="PROSITE" id="PS50045"/>
    </source>
</evidence>
<organism evidence="7 8">
    <name type="scientific">Streptomyces violaceus</name>
    <name type="common">Streptomyces venezuelae</name>
    <dbReference type="NCBI Taxonomy" id="1936"/>
    <lineage>
        <taxon>Bacteria</taxon>
        <taxon>Bacillati</taxon>
        <taxon>Actinomycetota</taxon>
        <taxon>Actinomycetes</taxon>
        <taxon>Kitasatosporales</taxon>
        <taxon>Streptomycetaceae</taxon>
        <taxon>Streptomyces</taxon>
    </lineage>
</organism>
<dbReference type="InterPro" id="IPR003018">
    <property type="entry name" value="GAF"/>
</dbReference>
<keyword evidence="8" id="KW-1185">Reference proteome</keyword>
<reference evidence="7 8" key="1">
    <citation type="submission" date="2023-09" db="EMBL/GenBank/DDBJ databases">
        <title>The genome sequence of Streptomyces anthocyanicus.</title>
        <authorList>
            <person name="Mo P."/>
        </authorList>
    </citation>
    <scope>NUCLEOTIDE SEQUENCE [LARGE SCALE GENOMIC DNA]</scope>
    <source>
        <strain evidence="7 8">JCM 4387</strain>
    </source>
</reference>
<dbReference type="InterPro" id="IPR058031">
    <property type="entry name" value="AAA_lid_NorR"/>
</dbReference>
<dbReference type="Gene3D" id="1.10.8.60">
    <property type="match status" value="1"/>
</dbReference>
<keyword evidence="1" id="KW-0547">Nucleotide-binding</keyword>
<keyword evidence="2" id="KW-0067">ATP-binding</keyword>
<dbReference type="Pfam" id="PF02954">
    <property type="entry name" value="HTH_8"/>
    <property type="match status" value="1"/>
</dbReference>
<dbReference type="EMBL" id="CP134213">
    <property type="protein sequence ID" value="WND17044.1"/>
    <property type="molecule type" value="Genomic_DNA"/>
</dbReference>
<dbReference type="Gene3D" id="3.30.450.40">
    <property type="match status" value="1"/>
</dbReference>
<dbReference type="SUPFAM" id="SSF46689">
    <property type="entry name" value="Homeodomain-like"/>
    <property type="match status" value="1"/>
</dbReference>
<dbReference type="Gene3D" id="1.10.10.60">
    <property type="entry name" value="Homeodomain-like"/>
    <property type="match status" value="1"/>
</dbReference>
<protein>
    <submittedName>
        <fullName evidence="7">Helix-turn-helix domain-containing protein</fullName>
    </submittedName>
</protein>
<dbReference type="InterPro" id="IPR002197">
    <property type="entry name" value="HTH_Fis"/>
</dbReference>
<keyword evidence="4" id="KW-0238">DNA-binding</keyword>
<evidence type="ECO:0000313" key="8">
    <source>
        <dbReference type="Proteomes" id="UP001249394"/>
    </source>
</evidence>
<dbReference type="SUPFAM" id="SSF52540">
    <property type="entry name" value="P-loop containing nucleoside triphosphate hydrolases"/>
    <property type="match status" value="1"/>
</dbReference>